<sequence>MGRTACTKRRKAFFSRAQCSKLPSSCILCLYGKLDLQPPSLPSHLPAFPHGPPMSPMYGQNFFAAPPPMYRVRSLDVASTTNTTMASHSQQRDRVESMCTYFRRAVQRYGLLWHSPLLPPPRLRSPRIAVFFSESYGIRSFST</sequence>
<dbReference type="AlphaFoldDB" id="A0A914W2T9"/>
<proteinExistence type="predicted"/>
<protein>
    <submittedName>
        <fullName evidence="2">Uncharacterized protein</fullName>
    </submittedName>
</protein>
<evidence type="ECO:0000313" key="1">
    <source>
        <dbReference type="Proteomes" id="UP000887566"/>
    </source>
</evidence>
<name>A0A914W2T9_9BILA</name>
<accession>A0A914W2T9</accession>
<reference evidence="2" key="1">
    <citation type="submission" date="2022-11" db="UniProtKB">
        <authorList>
            <consortium name="WormBaseParasite"/>
        </authorList>
    </citation>
    <scope>IDENTIFICATION</scope>
</reference>
<evidence type="ECO:0000313" key="2">
    <source>
        <dbReference type="WBParaSite" id="PSAMB.scaffold3040size19926.g20241.t1"/>
    </source>
</evidence>
<organism evidence="1 2">
    <name type="scientific">Plectus sambesii</name>
    <dbReference type="NCBI Taxonomy" id="2011161"/>
    <lineage>
        <taxon>Eukaryota</taxon>
        <taxon>Metazoa</taxon>
        <taxon>Ecdysozoa</taxon>
        <taxon>Nematoda</taxon>
        <taxon>Chromadorea</taxon>
        <taxon>Plectida</taxon>
        <taxon>Plectina</taxon>
        <taxon>Plectoidea</taxon>
        <taxon>Plectidae</taxon>
        <taxon>Plectus</taxon>
    </lineage>
</organism>
<dbReference type="Proteomes" id="UP000887566">
    <property type="component" value="Unplaced"/>
</dbReference>
<dbReference type="WBParaSite" id="PSAMB.scaffold3040size19926.g20241.t1">
    <property type="protein sequence ID" value="PSAMB.scaffold3040size19926.g20241.t1"/>
    <property type="gene ID" value="PSAMB.scaffold3040size19926.g20241"/>
</dbReference>
<keyword evidence="1" id="KW-1185">Reference proteome</keyword>